<evidence type="ECO:0000256" key="1">
    <source>
        <dbReference type="ARBA" id="ARBA00006961"/>
    </source>
</evidence>
<dbReference type="PROSITE" id="PS50902">
    <property type="entry name" value="FLAVODOXIN_LIKE"/>
    <property type="match status" value="1"/>
</dbReference>
<feature type="domain" description="Flavodoxin-like" evidence="2">
    <location>
        <begin position="5"/>
        <end position="191"/>
    </location>
</feature>
<dbReference type="GO" id="GO:0016020">
    <property type="term" value="C:membrane"/>
    <property type="evidence" value="ECO:0007669"/>
    <property type="project" value="TreeGrafter"/>
</dbReference>
<dbReference type="SUPFAM" id="SSF52218">
    <property type="entry name" value="Flavoproteins"/>
    <property type="match status" value="1"/>
</dbReference>
<sequence length="204" mass="21344">MVAKIAVVIYSLYGHTSTLSESVVAGLKEAGAHVEVFQFQEILSDEIRGKMHAGPKSDLPVITPGDLAKFDGFLFGFGTRYGRAPAAVSSFFDATGGLWASGALVGKFAGVFFGTGSAHGGQETTALTTIPFFAHHGIIYVPIGFVRPELSIVDKTVGGSAYGAGYVAGGQGQLPVTEEDKLVGHYQGHSFGTLVNTFVKGRDL</sequence>
<dbReference type="Gene3D" id="3.40.50.360">
    <property type="match status" value="1"/>
</dbReference>
<dbReference type="InterPro" id="IPR010089">
    <property type="entry name" value="Flavoprotein_WrbA-like"/>
</dbReference>
<dbReference type="PANTHER" id="PTHR30546:SF23">
    <property type="entry name" value="FLAVOPROTEIN-LIKE PROTEIN YCP4-RELATED"/>
    <property type="match status" value="1"/>
</dbReference>
<dbReference type="InterPro" id="IPR008254">
    <property type="entry name" value="Flavodoxin/NO_synth"/>
</dbReference>
<dbReference type="NCBIfam" id="TIGR01755">
    <property type="entry name" value="flav_wrbA"/>
    <property type="match status" value="1"/>
</dbReference>
<name>A0A0F7SUQ2_PHARH</name>
<dbReference type="NCBIfam" id="NF002999">
    <property type="entry name" value="PRK03767.1"/>
    <property type="match status" value="1"/>
</dbReference>
<dbReference type="EMBL" id="LN483332">
    <property type="protein sequence ID" value="CED85261.1"/>
    <property type="molecule type" value="Genomic_DNA"/>
</dbReference>
<reference evidence="3" key="1">
    <citation type="submission" date="2014-08" db="EMBL/GenBank/DDBJ databases">
        <authorList>
            <person name="Sharma Rahul"/>
            <person name="Thines Marco"/>
        </authorList>
    </citation>
    <scope>NUCLEOTIDE SEQUENCE</scope>
</reference>
<organism evidence="3">
    <name type="scientific">Phaffia rhodozyma</name>
    <name type="common">Yeast</name>
    <name type="synonym">Xanthophyllomyces dendrorhous</name>
    <dbReference type="NCBI Taxonomy" id="264483"/>
    <lineage>
        <taxon>Eukaryota</taxon>
        <taxon>Fungi</taxon>
        <taxon>Dikarya</taxon>
        <taxon>Basidiomycota</taxon>
        <taxon>Agaricomycotina</taxon>
        <taxon>Tremellomycetes</taxon>
        <taxon>Cystofilobasidiales</taxon>
        <taxon>Mrakiaceae</taxon>
        <taxon>Phaffia</taxon>
    </lineage>
</organism>
<dbReference type="PANTHER" id="PTHR30546">
    <property type="entry name" value="FLAVODOXIN-RELATED PROTEIN WRBA-RELATED"/>
    <property type="match status" value="1"/>
</dbReference>
<evidence type="ECO:0000259" key="2">
    <source>
        <dbReference type="PROSITE" id="PS50902"/>
    </source>
</evidence>
<dbReference type="InterPro" id="IPR029039">
    <property type="entry name" value="Flavoprotein-like_sf"/>
</dbReference>
<dbReference type="GO" id="GO:0010181">
    <property type="term" value="F:FMN binding"/>
    <property type="evidence" value="ECO:0007669"/>
    <property type="project" value="InterPro"/>
</dbReference>
<comment type="similarity">
    <text evidence="1">Belongs to the WrbA family.</text>
</comment>
<protein>
    <submittedName>
        <fullName evidence="3">1,4-benzoquinone reductase-like</fullName>
    </submittedName>
</protein>
<dbReference type="AlphaFoldDB" id="A0A0F7SUQ2"/>
<accession>A0A0F7SUQ2</accession>
<dbReference type="FunFam" id="3.40.50.360:FF:000001">
    <property type="entry name" value="NAD(P)H dehydrogenase (Quinone) FQR1-like"/>
    <property type="match status" value="1"/>
</dbReference>
<dbReference type="InterPro" id="IPR005025">
    <property type="entry name" value="FMN_Rdtase-like_dom"/>
</dbReference>
<proteinExistence type="inferred from homology"/>
<dbReference type="Pfam" id="PF03358">
    <property type="entry name" value="FMN_red"/>
    <property type="match status" value="1"/>
</dbReference>
<evidence type="ECO:0000313" key="3">
    <source>
        <dbReference type="EMBL" id="CED85261.1"/>
    </source>
</evidence>
<dbReference type="GO" id="GO:0003955">
    <property type="term" value="F:NAD(P)H dehydrogenase (quinone) activity"/>
    <property type="evidence" value="ECO:0007669"/>
    <property type="project" value="InterPro"/>
</dbReference>